<dbReference type="RefSeq" id="WP_102197008.1">
    <property type="nucleotide sequence ID" value="NZ_NIPR01000055.1"/>
</dbReference>
<evidence type="ECO:0000313" key="2">
    <source>
        <dbReference type="EMBL" id="PMD68004.1"/>
    </source>
</evidence>
<feature type="transmembrane region" description="Helical" evidence="1">
    <location>
        <begin position="45"/>
        <end position="70"/>
    </location>
</feature>
<evidence type="ECO:0000313" key="3">
    <source>
        <dbReference type="Proteomes" id="UP000235649"/>
    </source>
</evidence>
<feature type="transmembrane region" description="Helical" evidence="1">
    <location>
        <begin position="12"/>
        <end position="33"/>
    </location>
</feature>
<name>A0A2N7ARM5_9LACO</name>
<proteinExistence type="predicted"/>
<keyword evidence="1" id="KW-1133">Transmembrane helix</keyword>
<protein>
    <recommendedName>
        <fullName evidence="4">Transporter</fullName>
    </recommendedName>
</protein>
<keyword evidence="1" id="KW-0472">Membrane</keyword>
<dbReference type="AlphaFoldDB" id="A0A2N7ARM5"/>
<reference evidence="2 3" key="1">
    <citation type="submission" date="2017-05" db="EMBL/GenBank/DDBJ databases">
        <title>Lactobacillus nurukis nov., sp. nov., isolated from nuruk.</title>
        <authorList>
            <person name="Kim S.-J."/>
        </authorList>
    </citation>
    <scope>NUCLEOTIDE SEQUENCE [LARGE SCALE GENOMIC DNA]</scope>
    <source>
        <strain evidence="2 3">SYF10-1a</strain>
    </source>
</reference>
<evidence type="ECO:0000256" key="1">
    <source>
        <dbReference type="SAM" id="Phobius"/>
    </source>
</evidence>
<dbReference type="OrthoDB" id="8609648at2"/>
<sequence>MNRKSLSIRNAAYGFLSQGIIIIGQFTLQTIFIKNLSISYLGANGLFTNLISFLSFAELGIGSAITFSLYKPLALSDYQQVNSAF</sequence>
<dbReference type="EMBL" id="NIPR01000055">
    <property type="protein sequence ID" value="PMD68004.1"/>
    <property type="molecule type" value="Genomic_DNA"/>
</dbReference>
<evidence type="ECO:0008006" key="4">
    <source>
        <dbReference type="Google" id="ProtNLM"/>
    </source>
</evidence>
<gene>
    <name evidence="2" type="ORF">CBP76_11500</name>
</gene>
<comment type="caution">
    <text evidence="2">The sequence shown here is derived from an EMBL/GenBank/DDBJ whole genome shotgun (WGS) entry which is preliminary data.</text>
</comment>
<dbReference type="Proteomes" id="UP000235649">
    <property type="component" value="Unassembled WGS sequence"/>
</dbReference>
<keyword evidence="1" id="KW-0812">Transmembrane</keyword>
<keyword evidence="3" id="KW-1185">Reference proteome</keyword>
<accession>A0A2N7ARM5</accession>
<organism evidence="2 3">
    <name type="scientific">Companilactobacillus nuruki</name>
    <dbReference type="NCBI Taxonomy" id="1993540"/>
    <lineage>
        <taxon>Bacteria</taxon>
        <taxon>Bacillati</taxon>
        <taxon>Bacillota</taxon>
        <taxon>Bacilli</taxon>
        <taxon>Lactobacillales</taxon>
        <taxon>Lactobacillaceae</taxon>
        <taxon>Companilactobacillus</taxon>
    </lineage>
</organism>